<proteinExistence type="predicted"/>
<reference evidence="6" key="1">
    <citation type="submission" date="2021-03" db="EMBL/GenBank/DDBJ databases">
        <title>Antimicrobial resistance genes in bacteria isolated from Japanese honey, and their potential for conferring macrolide and lincosamide resistance in the American foulbrood pathogen Paenibacillus larvae.</title>
        <authorList>
            <person name="Okamoto M."/>
            <person name="Kumagai M."/>
            <person name="Kanamori H."/>
            <person name="Takamatsu D."/>
        </authorList>
    </citation>
    <scope>NUCLEOTIDE SEQUENCE</scope>
    <source>
        <strain evidence="6">J27TS8</strain>
    </source>
</reference>
<dbReference type="OrthoDB" id="9774177at2"/>
<evidence type="ECO:0000256" key="1">
    <source>
        <dbReference type="ARBA" id="ARBA00001946"/>
    </source>
</evidence>
<comment type="caution">
    <text evidence="6">The sequence shown here is derived from an EMBL/GenBank/DDBJ whole genome shotgun (WGS) entry which is preliminary data.</text>
</comment>
<dbReference type="RefSeq" id="WP_095310577.1">
    <property type="nucleotide sequence ID" value="NZ_BORC01000003.1"/>
</dbReference>
<keyword evidence="5" id="KW-0119">Carbohydrate metabolism</keyword>
<dbReference type="EMBL" id="BORC01000003">
    <property type="protein sequence ID" value="GIN62470.1"/>
    <property type="molecule type" value="Genomic_DNA"/>
</dbReference>
<name>A0A919WIB1_9BACI</name>
<evidence type="ECO:0000256" key="4">
    <source>
        <dbReference type="ARBA" id="ARBA00022842"/>
    </source>
</evidence>
<dbReference type="GO" id="GO:0016787">
    <property type="term" value="F:hydrolase activity"/>
    <property type="evidence" value="ECO:0007669"/>
    <property type="project" value="UniProtKB-KW"/>
</dbReference>
<organism evidence="6 7">
    <name type="scientific">Robertmurraya siralis</name>
    <dbReference type="NCBI Taxonomy" id="77777"/>
    <lineage>
        <taxon>Bacteria</taxon>
        <taxon>Bacillati</taxon>
        <taxon>Bacillota</taxon>
        <taxon>Bacilli</taxon>
        <taxon>Bacillales</taxon>
        <taxon>Bacillaceae</taxon>
        <taxon>Robertmurraya</taxon>
    </lineage>
</organism>
<dbReference type="GO" id="GO:0005975">
    <property type="term" value="P:carbohydrate metabolic process"/>
    <property type="evidence" value="ECO:0007669"/>
    <property type="project" value="InterPro"/>
</dbReference>
<accession>A0A919WIB1</accession>
<gene>
    <name evidence="6" type="ORF">J27TS8_24630</name>
</gene>
<dbReference type="CDD" id="cd10805">
    <property type="entry name" value="YdjC_like_1"/>
    <property type="match status" value="1"/>
</dbReference>
<evidence type="ECO:0000256" key="3">
    <source>
        <dbReference type="ARBA" id="ARBA00022801"/>
    </source>
</evidence>
<dbReference type="SUPFAM" id="SSF88713">
    <property type="entry name" value="Glycoside hydrolase/deacetylase"/>
    <property type="match status" value="1"/>
</dbReference>
<protein>
    <submittedName>
        <fullName evidence="6">PTS sugar transporter</fullName>
    </submittedName>
</protein>
<dbReference type="PANTHER" id="PTHR31609">
    <property type="entry name" value="YDJC DEACETYLASE FAMILY MEMBER"/>
    <property type="match status" value="1"/>
</dbReference>
<sequence>MKKLLVRADDLGYSEGVNYGIAKSVKEGIIGSVGVMMNMPAVSHGLMLLKDTDVCLGQHTNISVGKPLTDPSLIPSITNEKGEFKSSKEYRQAKVDFVVLDEVILEIEAQYKRYIELMGEKPHYIDGHAIASDNFFKGLEIVAQKYGLKYSPFSMEGEVEINHKQVRINMETIAPDMDYNPFESLKKTVEQADKGGYCMFVCHPGYLDGFILRNSSLTLPRPMEVDMLCDPRTRKWLEELNVELITYDDL</sequence>
<keyword evidence="7" id="KW-1185">Reference proteome</keyword>
<dbReference type="AlphaFoldDB" id="A0A919WIB1"/>
<keyword evidence="3" id="KW-0378">Hydrolase</keyword>
<dbReference type="InterPro" id="IPR011330">
    <property type="entry name" value="Glyco_hydro/deAcase_b/a-brl"/>
</dbReference>
<dbReference type="Gene3D" id="3.20.20.370">
    <property type="entry name" value="Glycoside hydrolase/deacetylase"/>
    <property type="match status" value="1"/>
</dbReference>
<evidence type="ECO:0000256" key="2">
    <source>
        <dbReference type="ARBA" id="ARBA00022723"/>
    </source>
</evidence>
<keyword evidence="6" id="KW-0762">Sugar transport</keyword>
<dbReference type="PANTHER" id="PTHR31609:SF1">
    <property type="entry name" value="CARBOHYDRATE DEACETYLASE"/>
    <property type="match status" value="1"/>
</dbReference>
<evidence type="ECO:0000313" key="6">
    <source>
        <dbReference type="EMBL" id="GIN62470.1"/>
    </source>
</evidence>
<evidence type="ECO:0000256" key="5">
    <source>
        <dbReference type="ARBA" id="ARBA00023277"/>
    </source>
</evidence>
<dbReference type="Proteomes" id="UP000682111">
    <property type="component" value="Unassembled WGS sequence"/>
</dbReference>
<comment type="cofactor">
    <cofactor evidence="1">
        <name>Mg(2+)</name>
        <dbReference type="ChEBI" id="CHEBI:18420"/>
    </cofactor>
</comment>
<keyword evidence="4" id="KW-0460">Magnesium</keyword>
<evidence type="ECO:0000313" key="7">
    <source>
        <dbReference type="Proteomes" id="UP000682111"/>
    </source>
</evidence>
<keyword evidence="6" id="KW-0813">Transport</keyword>
<dbReference type="InterPro" id="IPR006879">
    <property type="entry name" value="YdjC-like"/>
</dbReference>
<dbReference type="GO" id="GO:0019213">
    <property type="term" value="F:deacetylase activity"/>
    <property type="evidence" value="ECO:0007669"/>
    <property type="project" value="TreeGrafter"/>
</dbReference>
<dbReference type="Pfam" id="PF04794">
    <property type="entry name" value="YdjC"/>
    <property type="match status" value="1"/>
</dbReference>
<dbReference type="GO" id="GO:0046872">
    <property type="term" value="F:metal ion binding"/>
    <property type="evidence" value="ECO:0007669"/>
    <property type="project" value="UniProtKB-KW"/>
</dbReference>
<keyword evidence="2" id="KW-0479">Metal-binding</keyword>